<dbReference type="eggNOG" id="COG1120">
    <property type="taxonomic scope" value="Bacteria"/>
</dbReference>
<dbReference type="InterPro" id="IPR003593">
    <property type="entry name" value="AAA+_ATPase"/>
</dbReference>
<dbReference type="GO" id="GO:0005524">
    <property type="term" value="F:ATP binding"/>
    <property type="evidence" value="ECO:0007669"/>
    <property type="project" value="UniProtKB-KW"/>
</dbReference>
<dbReference type="PROSITE" id="PS00211">
    <property type="entry name" value="ABC_TRANSPORTER_1"/>
    <property type="match status" value="1"/>
</dbReference>
<name>D6SSY1_9BACT</name>
<evidence type="ECO:0000256" key="3">
    <source>
        <dbReference type="ARBA" id="ARBA00022840"/>
    </source>
</evidence>
<comment type="function">
    <text evidence="5">Part of the ABC transporter complex HmuTUV involved in hemin import. Responsible for energy coupling to the transport system.</text>
</comment>
<dbReference type="PANTHER" id="PTHR42794:SF1">
    <property type="entry name" value="HEMIN IMPORT ATP-BINDING PROTEIN HMUV"/>
    <property type="match status" value="1"/>
</dbReference>
<evidence type="ECO:0000259" key="6">
    <source>
        <dbReference type="PROSITE" id="PS50893"/>
    </source>
</evidence>
<evidence type="ECO:0000313" key="7">
    <source>
        <dbReference type="EMBL" id="EFI33797.1"/>
    </source>
</evidence>
<protein>
    <submittedName>
        <fullName evidence="7">ABC transporter related protein</fullName>
    </submittedName>
</protein>
<accession>D6SSY1</accession>
<dbReference type="OrthoDB" id="9809450at2"/>
<dbReference type="CDD" id="cd03214">
    <property type="entry name" value="ABC_Iron-Siderophores_B12_Hemin"/>
    <property type="match status" value="1"/>
</dbReference>
<evidence type="ECO:0000256" key="1">
    <source>
        <dbReference type="ARBA" id="ARBA00022448"/>
    </source>
</evidence>
<keyword evidence="2" id="KW-0547">Nucleotide-binding</keyword>
<gene>
    <name evidence="7" type="ORF">Dthio_PD1136</name>
</gene>
<evidence type="ECO:0000256" key="2">
    <source>
        <dbReference type="ARBA" id="ARBA00022741"/>
    </source>
</evidence>
<organism evidence="7 8">
    <name type="scientific">Desulfonatronospira thiodismutans ASO3-1</name>
    <dbReference type="NCBI Taxonomy" id="555779"/>
    <lineage>
        <taxon>Bacteria</taxon>
        <taxon>Pseudomonadati</taxon>
        <taxon>Thermodesulfobacteriota</taxon>
        <taxon>Desulfovibrionia</taxon>
        <taxon>Desulfovibrionales</taxon>
        <taxon>Desulfonatronovibrionaceae</taxon>
        <taxon>Desulfonatronospira</taxon>
    </lineage>
</organism>
<reference evidence="7" key="1">
    <citation type="submission" date="2010-05" db="EMBL/GenBank/DDBJ databases">
        <title>The draft genome of Desulfonatronospira thiodismutans ASO3-1.</title>
        <authorList>
            <consortium name="US DOE Joint Genome Institute (JGI-PGF)"/>
            <person name="Lucas S."/>
            <person name="Copeland A."/>
            <person name="Lapidus A."/>
            <person name="Cheng J.-F."/>
            <person name="Bruce D."/>
            <person name="Goodwin L."/>
            <person name="Pitluck S."/>
            <person name="Chertkov O."/>
            <person name="Brettin T."/>
            <person name="Detter J.C."/>
            <person name="Han C."/>
            <person name="Land M.L."/>
            <person name="Hauser L."/>
            <person name="Kyrpides N."/>
            <person name="Mikhailova N."/>
            <person name="Muyzer G."/>
            <person name="Woyke T."/>
        </authorList>
    </citation>
    <scope>NUCLEOTIDE SEQUENCE [LARGE SCALE GENOMIC DNA]</scope>
    <source>
        <strain evidence="7">ASO3-1</strain>
    </source>
</reference>
<keyword evidence="8" id="KW-1185">Reference proteome</keyword>
<keyword evidence="3" id="KW-0067">ATP-binding</keyword>
<dbReference type="EMBL" id="ACJN02000003">
    <property type="protein sequence ID" value="EFI33797.1"/>
    <property type="molecule type" value="Genomic_DNA"/>
</dbReference>
<keyword evidence="1" id="KW-0813">Transport</keyword>
<keyword evidence="4" id="KW-1278">Translocase</keyword>
<comment type="caution">
    <text evidence="7">The sequence shown here is derived from an EMBL/GenBank/DDBJ whole genome shotgun (WGS) entry which is preliminary data.</text>
</comment>
<evidence type="ECO:0000313" key="8">
    <source>
        <dbReference type="Proteomes" id="UP000005496"/>
    </source>
</evidence>
<dbReference type="FunFam" id="3.40.50.300:FF:000134">
    <property type="entry name" value="Iron-enterobactin ABC transporter ATP-binding protein"/>
    <property type="match status" value="1"/>
</dbReference>
<feature type="domain" description="ABC transporter" evidence="6">
    <location>
        <begin position="3"/>
        <end position="239"/>
    </location>
</feature>
<dbReference type="PANTHER" id="PTHR42794">
    <property type="entry name" value="HEMIN IMPORT ATP-BINDING PROTEIN HMUV"/>
    <property type="match status" value="1"/>
</dbReference>
<evidence type="ECO:0000256" key="5">
    <source>
        <dbReference type="ARBA" id="ARBA00037066"/>
    </source>
</evidence>
<dbReference type="SMART" id="SM00382">
    <property type="entry name" value="AAA"/>
    <property type="match status" value="1"/>
</dbReference>
<evidence type="ECO:0000256" key="4">
    <source>
        <dbReference type="ARBA" id="ARBA00022967"/>
    </source>
</evidence>
<dbReference type="AlphaFoldDB" id="D6SSY1"/>
<dbReference type="InterPro" id="IPR003439">
    <property type="entry name" value="ABC_transporter-like_ATP-bd"/>
</dbReference>
<dbReference type="Proteomes" id="UP000005496">
    <property type="component" value="Unassembled WGS sequence"/>
</dbReference>
<dbReference type="Pfam" id="PF00005">
    <property type="entry name" value="ABC_tran"/>
    <property type="match status" value="1"/>
</dbReference>
<dbReference type="Gene3D" id="3.40.50.300">
    <property type="entry name" value="P-loop containing nucleotide triphosphate hydrolases"/>
    <property type="match status" value="1"/>
</dbReference>
<dbReference type="InterPro" id="IPR017871">
    <property type="entry name" value="ABC_transporter-like_CS"/>
</dbReference>
<dbReference type="GO" id="GO:0016887">
    <property type="term" value="F:ATP hydrolysis activity"/>
    <property type="evidence" value="ECO:0007669"/>
    <property type="project" value="InterPro"/>
</dbReference>
<sequence length="257" mass="29163">MAFSMKDVHFALGETSILEDINIDLPPGRIYGILGPNGSGKSTWLDLLIRHRVPQQGMVEYNGHPLGSYSRKQISKEMALVPQDYRLNFPFQVLEVLLMGRYPFLPRFASPGSRDLDIVREVMQKTGLEKFQDRMVTELSGGERQRVVFARALVQDTPVLILDEATASLDIKHGLHLLSLVRQKNQQARTTVFSVFQDINLAAAFCSHIIFFKQGRILLHGPTTEVLTPQNLERVFDVRAKVYFDDYAQSTQVVFKV</sequence>
<dbReference type="InterPro" id="IPR027417">
    <property type="entry name" value="P-loop_NTPase"/>
</dbReference>
<dbReference type="SUPFAM" id="SSF52540">
    <property type="entry name" value="P-loop containing nucleoside triphosphate hydrolases"/>
    <property type="match status" value="1"/>
</dbReference>
<proteinExistence type="predicted"/>
<dbReference type="PROSITE" id="PS50893">
    <property type="entry name" value="ABC_TRANSPORTER_2"/>
    <property type="match status" value="1"/>
</dbReference>